<dbReference type="GO" id="GO:0010181">
    <property type="term" value="F:FMN binding"/>
    <property type="evidence" value="ECO:0007669"/>
    <property type="project" value="InterPro"/>
</dbReference>
<dbReference type="EMBL" id="CP046910">
    <property type="protein sequence ID" value="QGZ57125.1"/>
    <property type="molecule type" value="Genomic_DNA"/>
</dbReference>
<dbReference type="RefSeq" id="WP_158760074.1">
    <property type="nucleotide sequence ID" value="NZ_CP046910.1"/>
</dbReference>
<dbReference type="OrthoDB" id="9806398at2"/>
<keyword evidence="2" id="KW-1003">Cell membrane</keyword>
<name>A0A7Z2JBQ7_9BURK</name>
<dbReference type="Pfam" id="PF12801">
    <property type="entry name" value="Fer4_5"/>
    <property type="match status" value="2"/>
</dbReference>
<evidence type="ECO:0000259" key="7">
    <source>
        <dbReference type="SMART" id="SM00900"/>
    </source>
</evidence>
<evidence type="ECO:0000256" key="6">
    <source>
        <dbReference type="SAM" id="SignalP"/>
    </source>
</evidence>
<reference evidence="8 9" key="1">
    <citation type="submission" date="2019-12" db="EMBL/GenBank/DDBJ databases">
        <title>Paraburkholderia acidiphila 7Q-K02 sp. nov and Paraburkholderia acidisoli DHF22 sp. nov., two strains isolated from forest soil.</title>
        <authorList>
            <person name="Gao Z."/>
            <person name="Qiu L."/>
        </authorList>
    </citation>
    <scope>NUCLEOTIDE SEQUENCE [LARGE SCALE GENOMIC DNA]</scope>
    <source>
        <strain evidence="8 9">7Q-K02</strain>
    </source>
</reference>
<organism evidence="8 9">
    <name type="scientific">Paraburkholderia acidiphila</name>
    <dbReference type="NCBI Taxonomy" id="2571747"/>
    <lineage>
        <taxon>Bacteria</taxon>
        <taxon>Pseudomonadati</taxon>
        <taxon>Pseudomonadota</taxon>
        <taxon>Betaproteobacteria</taxon>
        <taxon>Burkholderiales</taxon>
        <taxon>Burkholderiaceae</taxon>
        <taxon>Paraburkholderia</taxon>
    </lineage>
</organism>
<evidence type="ECO:0000256" key="1">
    <source>
        <dbReference type="ARBA" id="ARBA00004236"/>
    </source>
</evidence>
<dbReference type="PANTHER" id="PTHR30224:SF4">
    <property type="entry name" value="ELECTRON TRANSPORT PROTEIN YCCM-RELATED"/>
    <property type="match status" value="1"/>
</dbReference>
<dbReference type="InterPro" id="IPR011399">
    <property type="entry name" value="NosR"/>
</dbReference>
<keyword evidence="5" id="KW-0812">Transmembrane</keyword>
<accession>A0A7Z2JBQ7</accession>
<gene>
    <name evidence="8" type="ORF">FAZ97_19520</name>
</gene>
<dbReference type="PANTHER" id="PTHR30224">
    <property type="entry name" value="ELECTRON TRANSPORT PROTEIN"/>
    <property type="match status" value="1"/>
</dbReference>
<dbReference type="SUPFAM" id="SSF54862">
    <property type="entry name" value="4Fe-4S ferredoxins"/>
    <property type="match status" value="1"/>
</dbReference>
<feature type="region of interest" description="Disordered" evidence="4">
    <location>
        <begin position="730"/>
        <end position="754"/>
    </location>
</feature>
<sequence>MKVSFRISLFAPRFAPFFALLFALLFSFTHPAFASIYEQELPDELFSRPEMCKWTDCAGVLPGANEFSARKGSPPYVEAYANDGHARVLKGYVFLSTDIVDIQGYSGKPIVTLIGMDTKGGITGVRVLKHSEPILLVGIPESKLLAFLRQYVGRFAGSRFEIGQGSAGGANLDAISGATVTAIAENQLISRCAVAIASQVGIVKEAVLPQAKLLPDNARYGWPALVDMGAVQHLAIHASDVGAADSGTPYLDLYYGYLNAPAIGKSILGEYDYAQLMNRLKPGEHALFIVANGTESFKGSGFVRGGIYDRIQVRQGINAFTFKDSDYLNLYSLQAAGAPAFNETGIFIIRSASFSAAYPWKFVFLGHTIDKQTGAKRFLAFNSPYWLPARFLEGGRPKVQEEKPAWWNAWNGKKVEVGLFIGWAVAVMLFFATRERWVRKAKRANKRWVSWPKTASWLIAMGFAGWHEMAQPSITQVLTFIHSLFGGWNLSLFLSDPFIFVFWIVIAVTVIVWGRGLFCGWMCPFGSMSEMLFKLARAVGLKKLQRKLPMHWHNRLRKLKYAVFAVLLAVSVFSMPRAEKLAEIEPFKTTFLVGVLNRSWPFVLFWTVVVGASIFIERPFCKYLCPLGASLALPGRLRLLKLRRKPACTTCHACAAGCGSLAIDDTGRIDQMECMLCLDCMVMYYDEHSCPPLAKERKRREREGLPLTRVGKDGHFIPIKLEVPGSASIRGGKTAPLARSVEPLGPTKQNRTCE</sequence>
<protein>
    <submittedName>
        <fullName evidence="8">4Fe-4S binding protein</fullName>
    </submittedName>
</protein>
<dbReference type="GO" id="GO:0045893">
    <property type="term" value="P:positive regulation of DNA-templated transcription"/>
    <property type="evidence" value="ECO:0007669"/>
    <property type="project" value="InterPro"/>
</dbReference>
<proteinExistence type="predicted"/>
<dbReference type="PIRSF" id="PIRSF036354">
    <property type="entry name" value="NosR"/>
    <property type="match status" value="1"/>
</dbReference>
<evidence type="ECO:0000256" key="2">
    <source>
        <dbReference type="ARBA" id="ARBA00022475"/>
    </source>
</evidence>
<dbReference type="SMART" id="SM00900">
    <property type="entry name" value="FMN_bind"/>
    <property type="match status" value="1"/>
</dbReference>
<keyword evidence="9" id="KW-1185">Reference proteome</keyword>
<dbReference type="InterPro" id="IPR007329">
    <property type="entry name" value="FMN-bd"/>
</dbReference>
<dbReference type="KEGG" id="pacp:FAZ97_19520"/>
<dbReference type="GO" id="GO:0003677">
    <property type="term" value="F:DNA binding"/>
    <property type="evidence" value="ECO:0007669"/>
    <property type="project" value="InterPro"/>
</dbReference>
<dbReference type="InterPro" id="IPR017896">
    <property type="entry name" value="4Fe4S_Fe-S-bd"/>
</dbReference>
<comment type="subcellular location">
    <subcellularLocation>
        <location evidence="1">Cell membrane</location>
    </subcellularLocation>
</comment>
<keyword evidence="5" id="KW-1133">Transmembrane helix</keyword>
<feature type="transmembrane region" description="Helical" evidence="5">
    <location>
        <begin position="417"/>
        <end position="433"/>
    </location>
</feature>
<dbReference type="AlphaFoldDB" id="A0A7Z2JBQ7"/>
<evidence type="ECO:0000313" key="9">
    <source>
        <dbReference type="Proteomes" id="UP000434209"/>
    </source>
</evidence>
<evidence type="ECO:0000256" key="5">
    <source>
        <dbReference type="SAM" id="Phobius"/>
    </source>
</evidence>
<dbReference type="InterPro" id="IPR052378">
    <property type="entry name" value="NosR_regulator"/>
</dbReference>
<feature type="transmembrane region" description="Helical" evidence="5">
    <location>
        <begin position="500"/>
        <end position="523"/>
    </location>
</feature>
<feature type="signal peptide" evidence="6">
    <location>
        <begin position="1"/>
        <end position="34"/>
    </location>
</feature>
<feature type="transmembrane region" description="Helical" evidence="5">
    <location>
        <begin position="598"/>
        <end position="616"/>
    </location>
</feature>
<dbReference type="Pfam" id="PF04205">
    <property type="entry name" value="FMN_bind"/>
    <property type="match status" value="1"/>
</dbReference>
<evidence type="ECO:0000256" key="3">
    <source>
        <dbReference type="ARBA" id="ARBA00023136"/>
    </source>
</evidence>
<feature type="domain" description="FMN-binding" evidence="7">
    <location>
        <begin position="104"/>
        <end position="196"/>
    </location>
</feature>
<dbReference type="GO" id="GO:0005886">
    <property type="term" value="C:plasma membrane"/>
    <property type="evidence" value="ECO:0007669"/>
    <property type="project" value="UniProtKB-SubCell"/>
</dbReference>
<dbReference type="Proteomes" id="UP000434209">
    <property type="component" value="Chromosome 2"/>
</dbReference>
<evidence type="ECO:0000313" key="8">
    <source>
        <dbReference type="EMBL" id="QGZ57125.1"/>
    </source>
</evidence>
<feature type="transmembrane region" description="Helical" evidence="5">
    <location>
        <begin position="559"/>
        <end position="578"/>
    </location>
</feature>
<keyword evidence="3 5" id="KW-0472">Membrane</keyword>
<keyword evidence="6" id="KW-0732">Signal</keyword>
<evidence type="ECO:0000256" key="4">
    <source>
        <dbReference type="SAM" id="MobiDB-lite"/>
    </source>
</evidence>
<feature type="chain" id="PRO_5031208124" evidence="6">
    <location>
        <begin position="35"/>
        <end position="754"/>
    </location>
</feature>